<dbReference type="Proteomes" id="UP001189624">
    <property type="component" value="Chromosome 9"/>
</dbReference>
<dbReference type="EMBL" id="OY731406">
    <property type="protein sequence ID" value="CAJ1975609.1"/>
    <property type="molecule type" value="Genomic_DNA"/>
</dbReference>
<name>A0AA86VW22_9FABA</name>
<proteinExistence type="predicted"/>
<sequence>MAKLNPTPPTHFVERFDAFGTKYVHKVRLFDIKSDQDYDKDQEEEEELIS</sequence>
<keyword evidence="2" id="KW-1185">Reference proteome</keyword>
<gene>
    <name evidence="1" type="ORF">AYBTSS11_LOCUS27735</name>
</gene>
<reference evidence="1" key="1">
    <citation type="submission" date="2023-10" db="EMBL/GenBank/DDBJ databases">
        <authorList>
            <person name="Domelevo Entfellner J.-B."/>
        </authorList>
    </citation>
    <scope>NUCLEOTIDE SEQUENCE</scope>
</reference>
<evidence type="ECO:0000313" key="2">
    <source>
        <dbReference type="Proteomes" id="UP001189624"/>
    </source>
</evidence>
<dbReference type="AlphaFoldDB" id="A0AA86VW22"/>
<accession>A0AA86VW22</accession>
<dbReference type="Gramene" id="rna-AYBTSS11_LOCUS27735">
    <property type="protein sequence ID" value="CAJ1975609.1"/>
    <property type="gene ID" value="gene-AYBTSS11_LOCUS27735"/>
</dbReference>
<protein>
    <submittedName>
        <fullName evidence="1">Uncharacterized protein</fullName>
    </submittedName>
</protein>
<evidence type="ECO:0000313" key="1">
    <source>
        <dbReference type="EMBL" id="CAJ1975609.1"/>
    </source>
</evidence>
<organism evidence="1 2">
    <name type="scientific">Sphenostylis stenocarpa</name>
    <dbReference type="NCBI Taxonomy" id="92480"/>
    <lineage>
        <taxon>Eukaryota</taxon>
        <taxon>Viridiplantae</taxon>
        <taxon>Streptophyta</taxon>
        <taxon>Embryophyta</taxon>
        <taxon>Tracheophyta</taxon>
        <taxon>Spermatophyta</taxon>
        <taxon>Magnoliopsida</taxon>
        <taxon>eudicotyledons</taxon>
        <taxon>Gunneridae</taxon>
        <taxon>Pentapetalae</taxon>
        <taxon>rosids</taxon>
        <taxon>fabids</taxon>
        <taxon>Fabales</taxon>
        <taxon>Fabaceae</taxon>
        <taxon>Papilionoideae</taxon>
        <taxon>50 kb inversion clade</taxon>
        <taxon>NPAAA clade</taxon>
        <taxon>indigoferoid/millettioid clade</taxon>
        <taxon>Phaseoleae</taxon>
        <taxon>Sphenostylis</taxon>
    </lineage>
</organism>